<dbReference type="EMBL" id="BAABJR010000003">
    <property type="protein sequence ID" value="GAA5205316.1"/>
    <property type="molecule type" value="Genomic_DNA"/>
</dbReference>
<reference evidence="3" key="1">
    <citation type="journal article" date="2019" name="Int. J. Syst. Evol. Microbiol.">
        <title>The Global Catalogue of Microorganisms (GCM) 10K type strain sequencing project: providing services to taxonomists for standard genome sequencing and annotation.</title>
        <authorList>
            <consortium name="The Broad Institute Genomics Platform"/>
            <consortium name="The Broad Institute Genome Sequencing Center for Infectious Disease"/>
            <person name="Wu L."/>
            <person name="Ma J."/>
        </authorList>
    </citation>
    <scope>NUCLEOTIDE SEQUENCE [LARGE SCALE GENOMIC DNA]</scope>
    <source>
        <strain evidence="3">JCM 18306</strain>
    </source>
</reference>
<evidence type="ECO:0000313" key="3">
    <source>
        <dbReference type="Proteomes" id="UP001499878"/>
    </source>
</evidence>
<evidence type="ECO:0000313" key="2">
    <source>
        <dbReference type="EMBL" id="GAA5205316.1"/>
    </source>
</evidence>
<evidence type="ECO:0000256" key="1">
    <source>
        <dbReference type="SAM" id="MobiDB-lite"/>
    </source>
</evidence>
<gene>
    <name evidence="2" type="ORF">GCM10023323_12100</name>
</gene>
<comment type="caution">
    <text evidence="2">The sequence shown here is derived from an EMBL/GenBank/DDBJ whole genome shotgun (WGS) entry which is preliminary data.</text>
</comment>
<organism evidence="2 3">
    <name type="scientific">Streptomyces thinghirensis</name>
    <dbReference type="NCBI Taxonomy" id="551547"/>
    <lineage>
        <taxon>Bacteria</taxon>
        <taxon>Bacillati</taxon>
        <taxon>Actinomycetota</taxon>
        <taxon>Actinomycetes</taxon>
        <taxon>Kitasatosporales</taxon>
        <taxon>Streptomycetaceae</taxon>
        <taxon>Streptomyces</taxon>
    </lineage>
</organism>
<keyword evidence="3" id="KW-1185">Reference proteome</keyword>
<feature type="compositionally biased region" description="Polar residues" evidence="1">
    <location>
        <begin position="31"/>
        <end position="44"/>
    </location>
</feature>
<dbReference type="Proteomes" id="UP001499878">
    <property type="component" value="Unassembled WGS sequence"/>
</dbReference>
<accession>A0ABP9SZ23</accession>
<feature type="region of interest" description="Disordered" evidence="1">
    <location>
        <begin position="27"/>
        <end position="80"/>
    </location>
</feature>
<protein>
    <submittedName>
        <fullName evidence="2">Uncharacterized protein</fullName>
    </submittedName>
</protein>
<name>A0ABP9SZ23_9ACTN</name>
<sequence>MTIGTSAASASRNSSASRAVFRDRAEVAATSRDTWANRASSMQPWCTGKGGTTHRSARCPRGGIPRRDPDDTPLGDPWVY</sequence>
<proteinExistence type="predicted"/>